<evidence type="ECO:0000256" key="3">
    <source>
        <dbReference type="ARBA" id="ARBA00022692"/>
    </source>
</evidence>
<dbReference type="Gene3D" id="1.25.40.10">
    <property type="entry name" value="Tetratricopeptide repeat domain"/>
    <property type="match status" value="1"/>
</dbReference>
<evidence type="ECO:0000256" key="9">
    <source>
        <dbReference type="SAM" id="Phobius"/>
    </source>
</evidence>
<reference evidence="11 12" key="1">
    <citation type="submission" date="2018-09" db="EMBL/GenBank/DDBJ databases">
        <title>Alcanivorax profundi sp. nov., isolated from 1000 m-depth seawater of the Mariana Trench.</title>
        <authorList>
            <person name="Liu J."/>
        </authorList>
    </citation>
    <scope>NUCLEOTIDE SEQUENCE [LARGE SCALE GENOMIC DNA]</scope>
    <source>
        <strain evidence="11 12">MTEO17</strain>
    </source>
</reference>
<evidence type="ECO:0000256" key="1">
    <source>
        <dbReference type="ARBA" id="ARBA00004401"/>
    </source>
</evidence>
<proteinExistence type="inferred from homology"/>
<evidence type="ECO:0000313" key="11">
    <source>
        <dbReference type="EMBL" id="RJG17573.1"/>
    </source>
</evidence>
<keyword evidence="4 9" id="KW-1133">Transmembrane helix</keyword>
<dbReference type="PANTHER" id="PTHR38035">
    <property type="entry name" value="UPF0070 PROTEIN YFGM"/>
    <property type="match status" value="1"/>
</dbReference>
<sequence>MRDEEEQAELLKNWWQQNGTAAIITIVLAVAALIGWREWQDHSAGQSAEASAQYQEMLQELVAPQQDSAAIVTKADALIDAYPKTAYADYARLAKAALSVQSSEFEQAVELLQAVADNGATDAIEYTASLRLARVHLHQQAWDKAQAQLDKRFPEAFNGMALELRGDLAKGQGETEVAIQRYQEALAVLQDGGEKDRVQMKLDDLKS</sequence>
<dbReference type="PANTHER" id="PTHR38035:SF1">
    <property type="entry name" value="ANCILLARY SECYEG TRANSLOCON SUBUNIT"/>
    <property type="match status" value="1"/>
</dbReference>
<comment type="caution">
    <text evidence="11">The sequence shown here is derived from an EMBL/GenBank/DDBJ whole genome shotgun (WGS) entry which is preliminary data.</text>
</comment>
<evidence type="ECO:0000256" key="7">
    <source>
        <dbReference type="ARBA" id="ARBA00024197"/>
    </source>
</evidence>
<dbReference type="GO" id="GO:0005886">
    <property type="term" value="C:plasma membrane"/>
    <property type="evidence" value="ECO:0007669"/>
    <property type="project" value="UniProtKB-SubCell"/>
</dbReference>
<keyword evidence="5 9" id="KW-0472">Membrane</keyword>
<keyword evidence="12" id="KW-1185">Reference proteome</keyword>
<keyword evidence="3 9" id="KW-0812">Transmembrane</keyword>
<keyword evidence="6" id="KW-0143">Chaperone</keyword>
<evidence type="ECO:0000256" key="2">
    <source>
        <dbReference type="ARBA" id="ARBA00022475"/>
    </source>
</evidence>
<evidence type="ECO:0000256" key="8">
    <source>
        <dbReference type="ARBA" id="ARBA00024235"/>
    </source>
</evidence>
<dbReference type="InterPro" id="IPR018704">
    <property type="entry name" value="SecYEG/CpoB_TPR"/>
</dbReference>
<dbReference type="InterPro" id="IPR026039">
    <property type="entry name" value="YfgM"/>
</dbReference>
<evidence type="ECO:0000259" key="10">
    <source>
        <dbReference type="Pfam" id="PF09976"/>
    </source>
</evidence>
<name>A0A418XXP5_9GAMM</name>
<comment type="similarity">
    <text evidence="7">Belongs to the YfgM family.</text>
</comment>
<evidence type="ECO:0000256" key="6">
    <source>
        <dbReference type="ARBA" id="ARBA00023186"/>
    </source>
</evidence>
<dbReference type="Proteomes" id="UP000283734">
    <property type="component" value="Unassembled WGS sequence"/>
</dbReference>
<accession>A0A418XXP5</accession>
<keyword evidence="2" id="KW-1003">Cell membrane</keyword>
<evidence type="ECO:0000313" key="12">
    <source>
        <dbReference type="Proteomes" id="UP000283734"/>
    </source>
</evidence>
<dbReference type="GO" id="GO:0044877">
    <property type="term" value="F:protein-containing complex binding"/>
    <property type="evidence" value="ECO:0007669"/>
    <property type="project" value="InterPro"/>
</dbReference>
<feature type="transmembrane region" description="Helical" evidence="9">
    <location>
        <begin position="20"/>
        <end position="36"/>
    </location>
</feature>
<dbReference type="Pfam" id="PF09976">
    <property type="entry name" value="TPR_21"/>
    <property type="match status" value="1"/>
</dbReference>
<dbReference type="PIRSF" id="PIRSF006170">
    <property type="entry name" value="YfgM"/>
    <property type="match status" value="1"/>
</dbReference>
<gene>
    <name evidence="11" type="ORF">D4A39_11165</name>
</gene>
<dbReference type="SUPFAM" id="SSF48452">
    <property type="entry name" value="TPR-like"/>
    <property type="match status" value="1"/>
</dbReference>
<dbReference type="InterPro" id="IPR011990">
    <property type="entry name" value="TPR-like_helical_dom_sf"/>
</dbReference>
<evidence type="ECO:0000256" key="5">
    <source>
        <dbReference type="ARBA" id="ARBA00023136"/>
    </source>
</evidence>
<protein>
    <recommendedName>
        <fullName evidence="8">Ancillary SecYEG translocon subunit</fullName>
    </recommendedName>
</protein>
<evidence type="ECO:0000256" key="4">
    <source>
        <dbReference type="ARBA" id="ARBA00022989"/>
    </source>
</evidence>
<comment type="subcellular location">
    <subcellularLocation>
        <location evidence="1">Cell membrane</location>
        <topology evidence="1">Single-pass type II membrane protein</topology>
    </subcellularLocation>
</comment>
<dbReference type="AlphaFoldDB" id="A0A418XXP5"/>
<feature type="domain" description="Ancillary SecYEG translocon subunit/Cell division coordinator CpoB TPR" evidence="10">
    <location>
        <begin position="12"/>
        <end position="206"/>
    </location>
</feature>
<organism evidence="11 12">
    <name type="scientific">Alcanivorax profundi</name>
    <dbReference type="NCBI Taxonomy" id="2338368"/>
    <lineage>
        <taxon>Bacteria</taxon>
        <taxon>Pseudomonadati</taxon>
        <taxon>Pseudomonadota</taxon>
        <taxon>Gammaproteobacteria</taxon>
        <taxon>Oceanospirillales</taxon>
        <taxon>Alcanivoracaceae</taxon>
        <taxon>Alcanivorax</taxon>
    </lineage>
</organism>
<dbReference type="OrthoDB" id="9789675at2"/>
<dbReference type="EMBL" id="QYYA01000003">
    <property type="protein sequence ID" value="RJG17573.1"/>
    <property type="molecule type" value="Genomic_DNA"/>
</dbReference>